<organism evidence="1 2">
    <name type="scientific">Drosophila mojavensis</name>
    <name type="common">Fruit fly</name>
    <dbReference type="NCBI Taxonomy" id="7230"/>
    <lineage>
        <taxon>Eukaryota</taxon>
        <taxon>Metazoa</taxon>
        <taxon>Ecdysozoa</taxon>
        <taxon>Arthropoda</taxon>
        <taxon>Hexapoda</taxon>
        <taxon>Insecta</taxon>
        <taxon>Pterygota</taxon>
        <taxon>Neoptera</taxon>
        <taxon>Endopterygota</taxon>
        <taxon>Diptera</taxon>
        <taxon>Brachycera</taxon>
        <taxon>Muscomorpha</taxon>
        <taxon>Ephydroidea</taxon>
        <taxon>Drosophilidae</taxon>
        <taxon>Drosophila</taxon>
    </lineage>
</organism>
<protein>
    <submittedName>
        <fullName evidence="1">Uncharacterized protein</fullName>
    </submittedName>
</protein>
<name>A0A0Q9X9C6_DROMO</name>
<evidence type="ECO:0000313" key="2">
    <source>
        <dbReference type="Proteomes" id="UP000009192"/>
    </source>
</evidence>
<accession>A0A0Q9X9C6</accession>
<proteinExistence type="predicted"/>
<dbReference type="InParanoid" id="A0A0Q9X9C6"/>
<feature type="non-terminal residue" evidence="1">
    <location>
        <position position="85"/>
    </location>
</feature>
<keyword evidence="2" id="KW-1185">Reference proteome</keyword>
<dbReference type="Proteomes" id="UP000009192">
    <property type="component" value="Unassembled WGS sequence"/>
</dbReference>
<dbReference type="EMBL" id="CH933808">
    <property type="protein sequence ID" value="KRG04025.1"/>
    <property type="molecule type" value="Genomic_DNA"/>
</dbReference>
<dbReference type="AlphaFoldDB" id="A0A0Q9X9C6"/>
<dbReference type="KEGG" id="dmo:Dmoj_GI19878"/>
<dbReference type="eggNOG" id="ENOG502RWK3">
    <property type="taxonomic scope" value="Eukaryota"/>
</dbReference>
<sequence>MAGYRALPLAPVTPTAAAAAVQPSSTMAYAHAHHQSLTAMSNNGIIYQSAVHASIHSLNTVQSQHLQRSSTTHHHILATATATAT</sequence>
<evidence type="ECO:0000313" key="1">
    <source>
        <dbReference type="EMBL" id="KRG04025.1"/>
    </source>
</evidence>
<reference evidence="1 2" key="1">
    <citation type="journal article" date="2007" name="Nature">
        <title>Evolution of genes and genomes on the Drosophila phylogeny.</title>
        <authorList>
            <consortium name="Drosophila 12 Genomes Consortium"/>
            <person name="Clark A.G."/>
            <person name="Eisen M.B."/>
            <person name="Smith D.R."/>
            <person name="Bergman C.M."/>
            <person name="Oliver B."/>
            <person name="Markow T.A."/>
            <person name="Kaufman T.C."/>
            <person name="Kellis M."/>
            <person name="Gelbart W."/>
            <person name="Iyer V.N."/>
            <person name="Pollard D.A."/>
            <person name="Sackton T.B."/>
            <person name="Larracuente A.M."/>
            <person name="Singh N.D."/>
            <person name="Abad J.P."/>
            <person name="Abt D.N."/>
            <person name="Adryan B."/>
            <person name="Aguade M."/>
            <person name="Akashi H."/>
            <person name="Anderson W.W."/>
            <person name="Aquadro C.F."/>
            <person name="Ardell D.H."/>
            <person name="Arguello R."/>
            <person name="Artieri C.G."/>
            <person name="Barbash D.A."/>
            <person name="Barker D."/>
            <person name="Barsanti P."/>
            <person name="Batterham P."/>
            <person name="Batzoglou S."/>
            <person name="Begun D."/>
            <person name="Bhutkar A."/>
            <person name="Blanco E."/>
            <person name="Bosak S.A."/>
            <person name="Bradley R.K."/>
            <person name="Brand A.D."/>
            <person name="Brent M.R."/>
            <person name="Brooks A.N."/>
            <person name="Brown R.H."/>
            <person name="Butlin R.K."/>
            <person name="Caggese C."/>
            <person name="Calvi B.R."/>
            <person name="Bernardo de Carvalho A."/>
            <person name="Caspi A."/>
            <person name="Castrezana S."/>
            <person name="Celniker S.E."/>
            <person name="Chang J.L."/>
            <person name="Chapple C."/>
            <person name="Chatterji S."/>
            <person name="Chinwalla A."/>
            <person name="Civetta A."/>
            <person name="Clifton S.W."/>
            <person name="Comeron J.M."/>
            <person name="Costello J.C."/>
            <person name="Coyne J.A."/>
            <person name="Daub J."/>
            <person name="David R.G."/>
            <person name="Delcher A.L."/>
            <person name="Delehaunty K."/>
            <person name="Do C.B."/>
            <person name="Ebling H."/>
            <person name="Edwards K."/>
            <person name="Eickbush T."/>
            <person name="Evans J.D."/>
            <person name="Filipski A."/>
            <person name="Findeiss S."/>
            <person name="Freyhult E."/>
            <person name="Fulton L."/>
            <person name="Fulton R."/>
            <person name="Garcia A.C."/>
            <person name="Gardiner A."/>
            <person name="Garfield D.A."/>
            <person name="Garvin B.E."/>
            <person name="Gibson G."/>
            <person name="Gilbert D."/>
            <person name="Gnerre S."/>
            <person name="Godfrey J."/>
            <person name="Good R."/>
            <person name="Gotea V."/>
            <person name="Gravely B."/>
            <person name="Greenberg A.J."/>
            <person name="Griffiths-Jones S."/>
            <person name="Gross S."/>
            <person name="Guigo R."/>
            <person name="Gustafson E.A."/>
            <person name="Haerty W."/>
            <person name="Hahn M.W."/>
            <person name="Halligan D.L."/>
            <person name="Halpern A.L."/>
            <person name="Halter G.M."/>
            <person name="Han M.V."/>
            <person name="Heger A."/>
            <person name="Hillier L."/>
            <person name="Hinrichs A.S."/>
            <person name="Holmes I."/>
            <person name="Hoskins R.A."/>
            <person name="Hubisz M.J."/>
            <person name="Hultmark D."/>
            <person name="Huntley M.A."/>
            <person name="Jaffe D.B."/>
            <person name="Jagadeeshan S."/>
            <person name="Jeck W.R."/>
            <person name="Johnson J."/>
            <person name="Jones C.D."/>
            <person name="Jordan W.C."/>
            <person name="Karpen G.H."/>
            <person name="Kataoka E."/>
            <person name="Keightley P.D."/>
            <person name="Kheradpour P."/>
            <person name="Kirkness E.F."/>
            <person name="Koerich L.B."/>
            <person name="Kristiansen K."/>
            <person name="Kudrna D."/>
            <person name="Kulathinal R.J."/>
            <person name="Kumar S."/>
            <person name="Kwok R."/>
            <person name="Lander E."/>
            <person name="Langley C.H."/>
            <person name="Lapoint R."/>
            <person name="Lazzaro B.P."/>
            <person name="Lee S.J."/>
            <person name="Levesque L."/>
            <person name="Li R."/>
            <person name="Lin C.F."/>
            <person name="Lin M.F."/>
            <person name="Lindblad-Toh K."/>
            <person name="Llopart A."/>
            <person name="Long M."/>
            <person name="Low L."/>
            <person name="Lozovsky E."/>
            <person name="Lu J."/>
            <person name="Luo M."/>
            <person name="Machado C.A."/>
            <person name="Makalowski W."/>
            <person name="Marzo M."/>
            <person name="Matsuda M."/>
            <person name="Matzkin L."/>
            <person name="McAllister B."/>
            <person name="McBride C.S."/>
            <person name="McKernan B."/>
            <person name="McKernan K."/>
            <person name="Mendez-Lago M."/>
            <person name="Minx P."/>
            <person name="Mollenhauer M.U."/>
            <person name="Montooth K."/>
            <person name="Mount S.M."/>
            <person name="Mu X."/>
            <person name="Myers E."/>
            <person name="Negre B."/>
            <person name="Newfeld S."/>
            <person name="Nielsen R."/>
            <person name="Noor M.A."/>
            <person name="O'Grady P."/>
            <person name="Pachter L."/>
            <person name="Papaceit M."/>
            <person name="Parisi M.J."/>
            <person name="Parisi M."/>
            <person name="Parts L."/>
            <person name="Pedersen J.S."/>
            <person name="Pesole G."/>
            <person name="Phillippy A.M."/>
            <person name="Ponting C.P."/>
            <person name="Pop M."/>
            <person name="Porcelli D."/>
            <person name="Powell J.R."/>
            <person name="Prohaska S."/>
            <person name="Pruitt K."/>
            <person name="Puig M."/>
            <person name="Quesneville H."/>
            <person name="Ram K.R."/>
            <person name="Rand D."/>
            <person name="Rasmussen M.D."/>
            <person name="Reed L.K."/>
            <person name="Reenan R."/>
            <person name="Reily A."/>
            <person name="Remington K.A."/>
            <person name="Rieger T.T."/>
            <person name="Ritchie M.G."/>
            <person name="Robin C."/>
            <person name="Rogers Y.H."/>
            <person name="Rohde C."/>
            <person name="Rozas J."/>
            <person name="Rubenfield M.J."/>
            <person name="Ruiz A."/>
            <person name="Russo S."/>
            <person name="Salzberg S.L."/>
            <person name="Sanchez-Gracia A."/>
            <person name="Saranga D.J."/>
            <person name="Sato H."/>
            <person name="Schaeffer S.W."/>
            <person name="Schatz M.C."/>
            <person name="Schlenke T."/>
            <person name="Schwartz R."/>
            <person name="Segarra C."/>
            <person name="Singh R.S."/>
            <person name="Sirot L."/>
            <person name="Sirota M."/>
            <person name="Sisneros N.B."/>
            <person name="Smith C.D."/>
            <person name="Smith T.F."/>
            <person name="Spieth J."/>
            <person name="Stage D.E."/>
            <person name="Stark A."/>
            <person name="Stephan W."/>
            <person name="Strausberg R.L."/>
            <person name="Strempel S."/>
            <person name="Sturgill D."/>
            <person name="Sutton G."/>
            <person name="Sutton G.G."/>
            <person name="Tao W."/>
            <person name="Teichmann S."/>
            <person name="Tobari Y.N."/>
            <person name="Tomimura Y."/>
            <person name="Tsolas J.M."/>
            <person name="Valente V.L."/>
            <person name="Venter E."/>
            <person name="Venter J.C."/>
            <person name="Vicario S."/>
            <person name="Vieira F.G."/>
            <person name="Vilella A.J."/>
            <person name="Villasante A."/>
            <person name="Walenz B."/>
            <person name="Wang J."/>
            <person name="Wasserman M."/>
            <person name="Watts T."/>
            <person name="Wilson D."/>
            <person name="Wilson R.K."/>
            <person name="Wing R.A."/>
            <person name="Wolfner M.F."/>
            <person name="Wong A."/>
            <person name="Wong G.K."/>
            <person name="Wu C.I."/>
            <person name="Wu G."/>
            <person name="Yamamoto D."/>
            <person name="Yang H.P."/>
            <person name="Yang S.P."/>
            <person name="Yorke J.A."/>
            <person name="Yoshida K."/>
            <person name="Zdobnov E."/>
            <person name="Zhang P."/>
            <person name="Zhang Y."/>
            <person name="Zimin A.V."/>
            <person name="Baldwin J."/>
            <person name="Abdouelleil A."/>
            <person name="Abdulkadir J."/>
            <person name="Abebe A."/>
            <person name="Abera B."/>
            <person name="Abreu J."/>
            <person name="Acer S.C."/>
            <person name="Aftuck L."/>
            <person name="Alexander A."/>
            <person name="An P."/>
            <person name="Anderson E."/>
            <person name="Anderson S."/>
            <person name="Arachi H."/>
            <person name="Azer M."/>
            <person name="Bachantsang P."/>
            <person name="Barry A."/>
            <person name="Bayul T."/>
            <person name="Berlin A."/>
            <person name="Bessette D."/>
            <person name="Bloom T."/>
            <person name="Blye J."/>
            <person name="Boguslavskiy L."/>
            <person name="Bonnet C."/>
            <person name="Boukhgalter B."/>
            <person name="Bourzgui I."/>
            <person name="Brown A."/>
            <person name="Cahill P."/>
            <person name="Channer S."/>
            <person name="Cheshatsang Y."/>
            <person name="Chuda L."/>
            <person name="Citroen M."/>
            <person name="Collymore A."/>
            <person name="Cooke P."/>
            <person name="Costello M."/>
            <person name="D'Aco K."/>
            <person name="Daza R."/>
            <person name="De Haan G."/>
            <person name="DeGray S."/>
            <person name="DeMaso C."/>
            <person name="Dhargay N."/>
            <person name="Dooley K."/>
            <person name="Dooley E."/>
            <person name="Doricent M."/>
            <person name="Dorje P."/>
            <person name="Dorjee K."/>
            <person name="Dupes A."/>
            <person name="Elong R."/>
            <person name="Falk J."/>
            <person name="Farina A."/>
            <person name="Faro S."/>
            <person name="Ferguson D."/>
            <person name="Fisher S."/>
            <person name="Foley C.D."/>
            <person name="Franke A."/>
            <person name="Friedrich D."/>
            <person name="Gadbois L."/>
            <person name="Gearin G."/>
            <person name="Gearin C.R."/>
            <person name="Giannoukos G."/>
            <person name="Goode T."/>
            <person name="Graham J."/>
            <person name="Grandbois E."/>
            <person name="Grewal S."/>
            <person name="Gyaltsen K."/>
            <person name="Hafez N."/>
            <person name="Hagos B."/>
            <person name="Hall J."/>
            <person name="Henson C."/>
            <person name="Hollinger A."/>
            <person name="Honan T."/>
            <person name="Huard M.D."/>
            <person name="Hughes L."/>
            <person name="Hurhula B."/>
            <person name="Husby M.E."/>
            <person name="Kamat A."/>
            <person name="Kanga B."/>
            <person name="Kashin S."/>
            <person name="Khazanovich D."/>
            <person name="Kisner P."/>
            <person name="Lance K."/>
            <person name="Lara M."/>
            <person name="Lee W."/>
            <person name="Lennon N."/>
            <person name="Letendre F."/>
            <person name="LeVine R."/>
            <person name="Lipovsky A."/>
            <person name="Liu X."/>
            <person name="Liu J."/>
            <person name="Liu S."/>
            <person name="Lokyitsang T."/>
            <person name="Lokyitsang Y."/>
            <person name="Lubonja R."/>
            <person name="Lui A."/>
            <person name="MacDonald P."/>
            <person name="Magnisalis V."/>
            <person name="Maru K."/>
            <person name="Matthews C."/>
            <person name="McCusker W."/>
            <person name="McDonough S."/>
            <person name="Mehta T."/>
            <person name="Meldrim J."/>
            <person name="Meneus L."/>
            <person name="Mihai O."/>
            <person name="Mihalev A."/>
            <person name="Mihova T."/>
            <person name="Mittelman R."/>
            <person name="Mlenga V."/>
            <person name="Montmayeur A."/>
            <person name="Mulrain L."/>
            <person name="Navidi A."/>
            <person name="Naylor J."/>
            <person name="Negash T."/>
            <person name="Nguyen T."/>
            <person name="Nguyen N."/>
            <person name="Nicol R."/>
            <person name="Norbu C."/>
            <person name="Norbu N."/>
            <person name="Novod N."/>
            <person name="O'Neill B."/>
            <person name="Osman S."/>
            <person name="Markiewicz E."/>
            <person name="Oyono O.L."/>
            <person name="Patti C."/>
            <person name="Phunkhang P."/>
            <person name="Pierre F."/>
            <person name="Priest M."/>
            <person name="Raghuraman S."/>
            <person name="Rege F."/>
            <person name="Reyes R."/>
            <person name="Rise C."/>
            <person name="Rogov P."/>
            <person name="Ross K."/>
            <person name="Ryan E."/>
            <person name="Settipalli S."/>
            <person name="Shea T."/>
            <person name="Sherpa N."/>
            <person name="Shi L."/>
            <person name="Shih D."/>
            <person name="Sparrow T."/>
            <person name="Spaulding J."/>
            <person name="Stalker J."/>
            <person name="Stange-Thomann N."/>
            <person name="Stavropoulos S."/>
            <person name="Stone C."/>
            <person name="Strader C."/>
            <person name="Tesfaye S."/>
            <person name="Thomson T."/>
            <person name="Thoulutsang Y."/>
            <person name="Thoulutsang D."/>
            <person name="Topham K."/>
            <person name="Topping I."/>
            <person name="Tsamla T."/>
            <person name="Vassiliev H."/>
            <person name="Vo A."/>
            <person name="Wangchuk T."/>
            <person name="Wangdi T."/>
            <person name="Weiand M."/>
            <person name="Wilkinson J."/>
            <person name="Wilson A."/>
            <person name="Yadav S."/>
            <person name="Young G."/>
            <person name="Yu Q."/>
            <person name="Zembek L."/>
            <person name="Zhong D."/>
            <person name="Zimmer A."/>
            <person name="Zwirko Z."/>
            <person name="Jaffe D.B."/>
            <person name="Alvarez P."/>
            <person name="Brockman W."/>
            <person name="Butler J."/>
            <person name="Chin C."/>
            <person name="Gnerre S."/>
            <person name="Grabherr M."/>
            <person name="Kleber M."/>
            <person name="Mauceli E."/>
            <person name="MacCallum I."/>
        </authorList>
    </citation>
    <scope>NUCLEOTIDE SEQUENCE [LARGE SCALE GENOMIC DNA]</scope>
    <source>
        <strain evidence="2">Tucson 15081-1352.22</strain>
    </source>
</reference>
<gene>
    <name evidence="1" type="primary">Dmoj\GI19878</name>
    <name evidence="1" type="ORF">Dmoj_GI19878</name>
</gene>